<evidence type="ECO:0000313" key="4">
    <source>
        <dbReference type="Proteomes" id="UP000286680"/>
    </source>
</evidence>
<sequence length="130" mass="14740">MKNNNRSMPLALLSMYSVAASALPSSPQSTVDVQALNQRYQQVQLQIQQQQLDNELAQLQLQHAELLQQLAELNGRTQSPRQAIAPARPHQLVSTVRFTGLSLTRYQVNQQPHWHRKTLPAVGEPSWPKR</sequence>
<accession>A0AA94JDK0</accession>
<comment type="caution">
    <text evidence="3">The sequence shown here is derived from an EMBL/GenBank/DDBJ whole genome shotgun (WGS) entry which is preliminary data.</text>
</comment>
<dbReference type="RefSeq" id="WP_126819255.1">
    <property type="nucleotide sequence ID" value="NZ_PIPS01000001.1"/>
</dbReference>
<evidence type="ECO:0008006" key="5">
    <source>
        <dbReference type="Google" id="ProtNLM"/>
    </source>
</evidence>
<keyword evidence="2" id="KW-0732">Signal</keyword>
<keyword evidence="4" id="KW-1185">Reference proteome</keyword>
<reference evidence="4" key="1">
    <citation type="journal article" date="2018" name="Front. Microbiol.">
        <title>Genome-Based Analysis Reveals the Taxonomy and Diversity of the Family Idiomarinaceae.</title>
        <authorList>
            <person name="Liu Y."/>
            <person name="Lai Q."/>
            <person name="Shao Z."/>
        </authorList>
    </citation>
    <scope>NUCLEOTIDE SEQUENCE [LARGE SCALE GENOMIC DNA]</scope>
    <source>
        <strain evidence="4">SN-14</strain>
    </source>
</reference>
<dbReference type="AlphaFoldDB" id="A0AA94JDK0"/>
<keyword evidence="1" id="KW-0175">Coiled coil</keyword>
<feature type="chain" id="PRO_5041634658" description="YbgF trimerisation domain-containing protein" evidence="2">
    <location>
        <begin position="23"/>
        <end position="130"/>
    </location>
</feature>
<feature type="coiled-coil region" evidence="1">
    <location>
        <begin position="33"/>
        <end position="76"/>
    </location>
</feature>
<evidence type="ECO:0000256" key="2">
    <source>
        <dbReference type="SAM" id="SignalP"/>
    </source>
</evidence>
<name>A0AA94JDK0_9GAMM</name>
<feature type="signal peptide" evidence="2">
    <location>
        <begin position="1"/>
        <end position="22"/>
    </location>
</feature>
<proteinExistence type="predicted"/>
<dbReference type="Proteomes" id="UP000286680">
    <property type="component" value="Unassembled WGS sequence"/>
</dbReference>
<gene>
    <name evidence="3" type="ORF">CWE23_02305</name>
</gene>
<evidence type="ECO:0000256" key="1">
    <source>
        <dbReference type="SAM" id="Coils"/>
    </source>
</evidence>
<dbReference type="EMBL" id="PIPS01000001">
    <property type="protein sequence ID" value="RUO44882.1"/>
    <property type="molecule type" value="Genomic_DNA"/>
</dbReference>
<protein>
    <recommendedName>
        <fullName evidence="5">YbgF trimerisation domain-containing protein</fullName>
    </recommendedName>
</protein>
<organism evidence="3 4">
    <name type="scientific">Idiomarina aquatica</name>
    <dbReference type="NCBI Taxonomy" id="1327752"/>
    <lineage>
        <taxon>Bacteria</taxon>
        <taxon>Pseudomonadati</taxon>
        <taxon>Pseudomonadota</taxon>
        <taxon>Gammaproteobacteria</taxon>
        <taxon>Alteromonadales</taxon>
        <taxon>Idiomarinaceae</taxon>
        <taxon>Idiomarina</taxon>
    </lineage>
</organism>
<evidence type="ECO:0000313" key="3">
    <source>
        <dbReference type="EMBL" id="RUO44882.1"/>
    </source>
</evidence>